<feature type="transmembrane region" description="Helical" evidence="1">
    <location>
        <begin position="322"/>
        <end position="342"/>
    </location>
</feature>
<sequence>MLAKSLISVLIGAGISVVAFVPVLIHQFRRFGAPSFGRMVLIFTNFVYVSALIAYTIFPVPPLSDEYCAAHPRRFILDPTEYFRDMAHQLAGEPITQVLTSPPMLQMVLNIALFVPLGFFAVRLLRMRPWAAMLFSLGTSLGIELTQYTGNWFLSNCQYRVADINDLITNTLGGVLGVLATTFAPHFSQAPETMEKQADEPRAVTKGRRFLALLIDVWWVILIDIAAMGVTAAIVMVILYHNPQNKAAAEHALTTYGTSLLVAFNLVYVIIAMTGRLGVSPGMGTAHLAWTTSRGVPAGRRHSLVIGVAFMCSQLANTRFSILATIGTTVLVVEAISVLFTARGLIGKIMRLNLVDARTIEERP</sequence>
<dbReference type="EMBL" id="CP115668">
    <property type="protein sequence ID" value="WCC79755.1"/>
    <property type="molecule type" value="Genomic_DNA"/>
</dbReference>
<reference evidence="3 4" key="1">
    <citation type="submission" date="2023-01" db="EMBL/GenBank/DDBJ databases">
        <authorList>
            <person name="Lee S.H."/>
            <person name="Jung H.S."/>
            <person name="Yun J.U."/>
        </authorList>
    </citation>
    <scope>NUCLEOTIDE SEQUENCE [LARGE SCALE GENOMIC DNA]</scope>
    <source>
        <strain evidence="3 4">CBA3108</strain>
    </source>
</reference>
<dbReference type="PANTHER" id="PTHR36834">
    <property type="entry name" value="MEMBRANE PROTEIN-RELATED"/>
    <property type="match status" value="1"/>
</dbReference>
<reference evidence="3 4" key="2">
    <citation type="submission" date="2023-06" db="EMBL/GenBank/DDBJ databases">
        <title>The Gram-positive Non-spore-bearing Anaerobic Bacilli of Human Feces.</title>
        <authorList>
            <person name="Eggerth A.H."/>
        </authorList>
    </citation>
    <scope>NUCLEOTIDE SEQUENCE [LARGE SCALE GENOMIC DNA]</scope>
    <source>
        <strain evidence="3 4">CBA3108</strain>
    </source>
</reference>
<keyword evidence="1" id="KW-1133">Transmembrane helix</keyword>
<gene>
    <name evidence="3" type="ORF">O6R08_09830</name>
</gene>
<dbReference type="InterPro" id="IPR053150">
    <property type="entry name" value="Teicoplanin_resist-assoc"/>
</dbReference>
<dbReference type="PANTHER" id="PTHR36834:SF1">
    <property type="entry name" value="INTEGRAL MEMBRANE PROTEIN"/>
    <property type="match status" value="1"/>
</dbReference>
<evidence type="ECO:0000256" key="1">
    <source>
        <dbReference type="SAM" id="Phobius"/>
    </source>
</evidence>
<feature type="transmembrane region" description="Helical" evidence="1">
    <location>
        <begin position="210"/>
        <end position="240"/>
    </location>
</feature>
<keyword evidence="4" id="KW-1185">Reference proteome</keyword>
<evidence type="ECO:0000313" key="4">
    <source>
        <dbReference type="Proteomes" id="UP001212097"/>
    </source>
</evidence>
<dbReference type="Pfam" id="PF04892">
    <property type="entry name" value="VanZ"/>
    <property type="match status" value="1"/>
</dbReference>
<feature type="transmembrane region" description="Helical" evidence="1">
    <location>
        <begin position="37"/>
        <end position="58"/>
    </location>
</feature>
<accession>A0ABY7QYG8</accession>
<dbReference type="Proteomes" id="UP001212097">
    <property type="component" value="Chromosome"/>
</dbReference>
<dbReference type="InterPro" id="IPR006976">
    <property type="entry name" value="VanZ-like"/>
</dbReference>
<keyword evidence="1" id="KW-0812">Transmembrane</keyword>
<name>A0ABY7QYG8_9ACTN</name>
<evidence type="ECO:0000259" key="2">
    <source>
        <dbReference type="Pfam" id="PF04892"/>
    </source>
</evidence>
<feature type="transmembrane region" description="Helical" evidence="1">
    <location>
        <begin position="260"/>
        <end position="279"/>
    </location>
</feature>
<proteinExistence type="predicted"/>
<protein>
    <submittedName>
        <fullName evidence="3">VanZ family protein</fullName>
    </submittedName>
</protein>
<keyword evidence="1" id="KW-0472">Membrane</keyword>
<feature type="transmembrane region" description="Helical" evidence="1">
    <location>
        <begin position="104"/>
        <end position="125"/>
    </location>
</feature>
<feature type="transmembrane region" description="Helical" evidence="1">
    <location>
        <begin position="6"/>
        <end position="25"/>
    </location>
</feature>
<evidence type="ECO:0000313" key="3">
    <source>
        <dbReference type="EMBL" id="WCC79755.1"/>
    </source>
</evidence>
<organism evidence="3 4">
    <name type="scientific">Cutibacterium equinum</name>
    <dbReference type="NCBI Taxonomy" id="3016342"/>
    <lineage>
        <taxon>Bacteria</taxon>
        <taxon>Bacillati</taxon>
        <taxon>Actinomycetota</taxon>
        <taxon>Actinomycetes</taxon>
        <taxon>Propionibacteriales</taxon>
        <taxon>Propionibacteriaceae</taxon>
        <taxon>Cutibacterium</taxon>
    </lineage>
</organism>
<dbReference type="RefSeq" id="WP_271417942.1">
    <property type="nucleotide sequence ID" value="NZ_CP115668.1"/>
</dbReference>
<feature type="domain" description="VanZ-like" evidence="2">
    <location>
        <begin position="46"/>
        <end position="181"/>
    </location>
</feature>